<reference evidence="1" key="1">
    <citation type="submission" date="2012-11" db="EMBL/GenBank/DDBJ databases">
        <authorList>
            <person name="Lucero-Rivera Y.E."/>
            <person name="Tovar-Ramirez D."/>
        </authorList>
    </citation>
    <scope>NUCLEOTIDE SEQUENCE</scope>
    <source>
        <tissue evidence="1">Salivary gland</tissue>
    </source>
</reference>
<dbReference type="AlphaFoldDB" id="L7M1X4"/>
<protein>
    <submittedName>
        <fullName evidence="1">Uncharacterized protein</fullName>
    </submittedName>
</protein>
<reference evidence="1" key="2">
    <citation type="journal article" date="2015" name="J. Proteomics">
        <title>Sexual differences in the sialomes of the zebra tick, Rhipicephalus pulchellus.</title>
        <authorList>
            <person name="Tan A.W."/>
            <person name="Francischetti I.M."/>
            <person name="Slovak M."/>
            <person name="Kini R.M."/>
            <person name="Ribeiro J.M."/>
        </authorList>
    </citation>
    <scope>NUCLEOTIDE SEQUENCE</scope>
    <source>
        <tissue evidence="1">Salivary gland</tissue>
    </source>
</reference>
<name>L7M1X4_RHIPC</name>
<accession>L7M1X4</accession>
<proteinExistence type="evidence at transcript level"/>
<organism evidence="1">
    <name type="scientific">Rhipicephalus pulchellus</name>
    <name type="common">Yellow backed tick</name>
    <name type="synonym">Dermacentor pulchellus</name>
    <dbReference type="NCBI Taxonomy" id="72859"/>
    <lineage>
        <taxon>Eukaryota</taxon>
        <taxon>Metazoa</taxon>
        <taxon>Ecdysozoa</taxon>
        <taxon>Arthropoda</taxon>
        <taxon>Chelicerata</taxon>
        <taxon>Arachnida</taxon>
        <taxon>Acari</taxon>
        <taxon>Parasitiformes</taxon>
        <taxon>Ixodida</taxon>
        <taxon>Ixodoidea</taxon>
        <taxon>Ixodidae</taxon>
        <taxon>Rhipicephalinae</taxon>
        <taxon>Rhipicephalus</taxon>
        <taxon>Rhipicephalus</taxon>
    </lineage>
</organism>
<sequence length="130" mass="14670">MLTVMAAVTCTLVCNKCRLFPLLTAHNIRSKVSSVSTPNSRRYSFESVACFQCWQQTAFVRKCRLFPLPTADDIRSKVSSVSTPYSRRHSFESIVCFHSLEQTTLVREVSSVSTGDSRRRCARQHASFIG</sequence>
<dbReference type="EMBL" id="GACK01006703">
    <property type="protein sequence ID" value="JAA58331.1"/>
    <property type="molecule type" value="mRNA"/>
</dbReference>
<evidence type="ECO:0000313" key="1">
    <source>
        <dbReference type="EMBL" id="JAA58331.1"/>
    </source>
</evidence>